<comment type="caution">
    <text evidence="1">The sequence shown here is derived from an EMBL/GenBank/DDBJ whole genome shotgun (WGS) entry which is preliminary data.</text>
</comment>
<gene>
    <name evidence="1" type="ORF">H0E87_026915</name>
</gene>
<evidence type="ECO:0000313" key="1">
    <source>
        <dbReference type="EMBL" id="KAH8485300.1"/>
    </source>
</evidence>
<reference evidence="1" key="1">
    <citation type="journal article" date="2021" name="J. Hered.">
        <title>Genome Assembly of Salicaceae Populus deltoides (Eastern Cottonwood) I-69 Based on Nanopore Sequencing and Hi-C Technologies.</title>
        <authorList>
            <person name="Bai S."/>
            <person name="Wu H."/>
            <person name="Zhang J."/>
            <person name="Pan Z."/>
            <person name="Zhao W."/>
            <person name="Li Z."/>
            <person name="Tong C."/>
        </authorList>
    </citation>
    <scope>NUCLEOTIDE SEQUENCE</scope>
    <source>
        <tissue evidence="1">Leaf</tissue>
    </source>
</reference>
<protein>
    <submittedName>
        <fullName evidence="1">Uncharacterized protein</fullName>
    </submittedName>
</protein>
<dbReference type="Proteomes" id="UP000807159">
    <property type="component" value="Chromosome 16"/>
</dbReference>
<name>A0A8T2WX21_POPDE</name>
<accession>A0A8T2WX21</accession>
<dbReference type="AlphaFoldDB" id="A0A8T2WX21"/>
<organism evidence="1 2">
    <name type="scientific">Populus deltoides</name>
    <name type="common">Eastern poplar</name>
    <name type="synonym">Eastern cottonwood</name>
    <dbReference type="NCBI Taxonomy" id="3696"/>
    <lineage>
        <taxon>Eukaryota</taxon>
        <taxon>Viridiplantae</taxon>
        <taxon>Streptophyta</taxon>
        <taxon>Embryophyta</taxon>
        <taxon>Tracheophyta</taxon>
        <taxon>Spermatophyta</taxon>
        <taxon>Magnoliopsida</taxon>
        <taxon>eudicotyledons</taxon>
        <taxon>Gunneridae</taxon>
        <taxon>Pentapetalae</taxon>
        <taxon>rosids</taxon>
        <taxon>fabids</taxon>
        <taxon>Malpighiales</taxon>
        <taxon>Salicaceae</taxon>
        <taxon>Saliceae</taxon>
        <taxon>Populus</taxon>
    </lineage>
</organism>
<sequence>MQEPQAFIAEDCPTSFFDSYDIPGVYGDFPPLLEAICYPLVFLTRVIPSTISIPHHIVKRMQRTLRKKGSCYATIGGIGEVNTNLDSPLVIVGMMTSPPMAILLITTVMAVDCTAEKNAFKVKNRETYILAIMKVKKPSFRIMIIGLATSPGLMRGRKILIAMTSMSPDMHKATARMRWAASVKSFFCIKAMVNNSDLYLLSERQGSTEPSPEQIITTQQHGSMLLQNPEKFIRCKHEDLD</sequence>
<keyword evidence="2" id="KW-1185">Reference proteome</keyword>
<dbReference type="EMBL" id="JACEGQ020000016">
    <property type="protein sequence ID" value="KAH8485300.1"/>
    <property type="molecule type" value="Genomic_DNA"/>
</dbReference>
<proteinExistence type="predicted"/>
<evidence type="ECO:0000313" key="2">
    <source>
        <dbReference type="Proteomes" id="UP000807159"/>
    </source>
</evidence>